<evidence type="ECO:0000313" key="1">
    <source>
        <dbReference type="EMBL" id="JAH91739.1"/>
    </source>
</evidence>
<dbReference type="EMBL" id="GBXM01016838">
    <property type="protein sequence ID" value="JAH91739.1"/>
    <property type="molecule type" value="Transcribed_RNA"/>
</dbReference>
<organism evidence="1">
    <name type="scientific">Anguilla anguilla</name>
    <name type="common">European freshwater eel</name>
    <name type="synonym">Muraena anguilla</name>
    <dbReference type="NCBI Taxonomy" id="7936"/>
    <lineage>
        <taxon>Eukaryota</taxon>
        <taxon>Metazoa</taxon>
        <taxon>Chordata</taxon>
        <taxon>Craniata</taxon>
        <taxon>Vertebrata</taxon>
        <taxon>Euteleostomi</taxon>
        <taxon>Actinopterygii</taxon>
        <taxon>Neopterygii</taxon>
        <taxon>Teleostei</taxon>
        <taxon>Anguilliformes</taxon>
        <taxon>Anguillidae</taxon>
        <taxon>Anguilla</taxon>
    </lineage>
</organism>
<dbReference type="AlphaFoldDB" id="A0A0E9WMY3"/>
<accession>A0A0E9WMY3</accession>
<sequence length="62" mass="7422">MALLIPYWEKPLHTITQRRHWPIHGTRLHQNCSCSKKCFSTYSMFFFNVLSNLKFYASKCPL</sequence>
<name>A0A0E9WMY3_ANGAN</name>
<proteinExistence type="predicted"/>
<reference evidence="1" key="2">
    <citation type="journal article" date="2015" name="Fish Shellfish Immunol.">
        <title>Early steps in the European eel (Anguilla anguilla)-Vibrio vulnificus interaction in the gills: Role of the RtxA13 toxin.</title>
        <authorList>
            <person name="Callol A."/>
            <person name="Pajuelo D."/>
            <person name="Ebbesson L."/>
            <person name="Teles M."/>
            <person name="MacKenzie S."/>
            <person name="Amaro C."/>
        </authorList>
    </citation>
    <scope>NUCLEOTIDE SEQUENCE</scope>
</reference>
<reference evidence="1" key="1">
    <citation type="submission" date="2014-11" db="EMBL/GenBank/DDBJ databases">
        <authorList>
            <person name="Amaro Gonzalez C."/>
        </authorList>
    </citation>
    <scope>NUCLEOTIDE SEQUENCE</scope>
</reference>
<protein>
    <submittedName>
        <fullName evidence="1">Uncharacterized protein</fullName>
    </submittedName>
</protein>